<evidence type="ECO:0000256" key="1">
    <source>
        <dbReference type="SAM" id="SignalP"/>
    </source>
</evidence>
<comment type="caution">
    <text evidence="3">The sequence shown here is derived from an EMBL/GenBank/DDBJ whole genome shotgun (WGS) entry which is preliminary data.</text>
</comment>
<dbReference type="HOGENOM" id="CLU_056350_1_0_1"/>
<name>A0A074SQT2_9AGAM</name>
<sequence length="426" mass="46887">MTVYNCHQQMFHLALFSFLASEIEGDQAHLQAFAEKKLPELLDKIRDSGKWEIVWGPTVWKHIHKDPKTRGSEGDTAGPDHLTFVARNRNLKFPNGEEKDTYVLAVAGSQTDYNYQVNNFTVDKIVDLHKWLKRGLTTPPEVEISPSPENCYISYGTALGVYQTACVPPPPSAASPGIELASFFANLPESPDTKVIVTGHSLGGPLASTSALALLESGAFAKFTPSNVLVYPTAGSAIGNVVFSKLYSERFPKVPGPTYQVWNCMIVNLRDPVAQAWSVSKTESPLQNLTNIPIIFGEPPIEDVSNGVAYGMGVAMASGISYFPIQAVFFEGNPPKTQPTNLEEFTDALWWQHTEELLALMGMEEITLDLLTGGEEGLRKKSNIERARAQPLMRALMAYRDAQNAKDGRVPEACKQLQALSERMAR</sequence>
<dbReference type="Proteomes" id="UP000027456">
    <property type="component" value="Unassembled WGS sequence"/>
</dbReference>
<keyword evidence="1" id="KW-0732">Signal</keyword>
<dbReference type="OrthoDB" id="406844at2759"/>
<reference evidence="3 4" key="1">
    <citation type="submission" date="2013-12" db="EMBL/GenBank/DDBJ databases">
        <authorList>
            <person name="Cubeta M."/>
            <person name="Pakala S."/>
            <person name="Fedorova N."/>
            <person name="Thomas E."/>
            <person name="Dean R."/>
            <person name="Jabaji S."/>
            <person name="Neate S."/>
            <person name="Toda T."/>
            <person name="Tavantzis S."/>
            <person name="Vilgalys R."/>
            <person name="Bharathan N."/>
            <person name="Pakala S."/>
            <person name="Losada L.S."/>
            <person name="Zafar N."/>
            <person name="Nierman W."/>
        </authorList>
    </citation>
    <scope>NUCLEOTIDE SEQUENCE [LARGE SCALE GENOMIC DNA]</scope>
    <source>
        <strain evidence="3 4">123E</strain>
    </source>
</reference>
<feature type="signal peptide" evidence="1">
    <location>
        <begin position="1"/>
        <end position="25"/>
    </location>
</feature>
<dbReference type="InterPro" id="IPR029058">
    <property type="entry name" value="AB_hydrolase_fold"/>
</dbReference>
<proteinExistence type="predicted"/>
<dbReference type="SUPFAM" id="SSF53474">
    <property type="entry name" value="alpha/beta-Hydrolases"/>
    <property type="match status" value="1"/>
</dbReference>
<evidence type="ECO:0000259" key="2">
    <source>
        <dbReference type="Pfam" id="PF01764"/>
    </source>
</evidence>
<accession>A0A074SQT2</accession>
<feature type="domain" description="Fungal lipase-type" evidence="2">
    <location>
        <begin position="187"/>
        <end position="276"/>
    </location>
</feature>
<dbReference type="EMBL" id="AZST01000110">
    <property type="protein sequence ID" value="KEP52362.1"/>
    <property type="molecule type" value="Genomic_DNA"/>
</dbReference>
<dbReference type="Gene3D" id="3.40.50.1820">
    <property type="entry name" value="alpha/beta hydrolase"/>
    <property type="match status" value="1"/>
</dbReference>
<organism evidence="3 4">
    <name type="scientific">Rhizoctonia solani 123E</name>
    <dbReference type="NCBI Taxonomy" id="1423351"/>
    <lineage>
        <taxon>Eukaryota</taxon>
        <taxon>Fungi</taxon>
        <taxon>Dikarya</taxon>
        <taxon>Basidiomycota</taxon>
        <taxon>Agaricomycotina</taxon>
        <taxon>Agaricomycetes</taxon>
        <taxon>Cantharellales</taxon>
        <taxon>Ceratobasidiaceae</taxon>
        <taxon>Rhizoctonia</taxon>
    </lineage>
</organism>
<dbReference type="Pfam" id="PF01764">
    <property type="entry name" value="Lipase_3"/>
    <property type="match status" value="1"/>
</dbReference>
<feature type="chain" id="PRO_5001698995" evidence="1">
    <location>
        <begin position="26"/>
        <end position="426"/>
    </location>
</feature>
<gene>
    <name evidence="3" type="ORF">V565_046710</name>
</gene>
<dbReference type="InterPro" id="IPR002921">
    <property type="entry name" value="Fungal_lipase-type"/>
</dbReference>
<evidence type="ECO:0000313" key="3">
    <source>
        <dbReference type="EMBL" id="KEP52362.1"/>
    </source>
</evidence>
<protein>
    <submittedName>
        <fullName evidence="3">Lipase</fullName>
    </submittedName>
</protein>
<evidence type="ECO:0000313" key="4">
    <source>
        <dbReference type="Proteomes" id="UP000027456"/>
    </source>
</evidence>
<dbReference type="GO" id="GO:0006629">
    <property type="term" value="P:lipid metabolic process"/>
    <property type="evidence" value="ECO:0007669"/>
    <property type="project" value="InterPro"/>
</dbReference>
<keyword evidence="4" id="KW-1185">Reference proteome</keyword>
<dbReference type="AlphaFoldDB" id="A0A074SQT2"/>